<dbReference type="PANTHER" id="PTHR43065:SF46">
    <property type="entry name" value="C4-DICARBOXYLATE TRANSPORT SENSOR PROTEIN DCTB"/>
    <property type="match status" value="1"/>
</dbReference>
<keyword evidence="12" id="KW-0997">Cell inner membrane</keyword>
<keyword evidence="6 12" id="KW-0812">Transmembrane</keyword>
<dbReference type="SMART" id="SM00387">
    <property type="entry name" value="HATPase_c"/>
    <property type="match status" value="1"/>
</dbReference>
<comment type="catalytic activity">
    <reaction evidence="1 12">
        <text>ATP + protein L-histidine = ADP + protein N-phospho-L-histidine.</text>
        <dbReference type="EC" id="2.7.13.3"/>
    </reaction>
</comment>
<dbReference type="CDD" id="cd12914">
    <property type="entry name" value="PDC1_DGC_like"/>
    <property type="match status" value="1"/>
</dbReference>
<keyword evidence="7 12" id="KW-0547">Nucleotide-binding</keyword>
<evidence type="ECO:0000256" key="9">
    <source>
        <dbReference type="ARBA" id="ARBA00022840"/>
    </source>
</evidence>
<comment type="caution">
    <text evidence="14">The sequence shown here is derived from an EMBL/GenBank/DDBJ whole genome shotgun (WGS) entry which is preliminary data.</text>
</comment>
<comment type="caution">
    <text evidence="12">Lacks conserved residue(s) required for the propagation of feature annotation.</text>
</comment>
<name>A0ABT3YID6_9HYPH</name>
<evidence type="ECO:0000256" key="6">
    <source>
        <dbReference type="ARBA" id="ARBA00022692"/>
    </source>
</evidence>
<proteinExistence type="predicted"/>
<dbReference type="PANTHER" id="PTHR43065">
    <property type="entry name" value="SENSOR HISTIDINE KINASE"/>
    <property type="match status" value="1"/>
</dbReference>
<comment type="subcellular location">
    <subcellularLocation>
        <location evidence="12">Cell inner membrane</location>
    </subcellularLocation>
    <subcellularLocation>
        <location evidence="2">Cell membrane</location>
        <topology evidence="2">Multi-pass membrane protein</topology>
    </subcellularLocation>
</comment>
<keyword evidence="8 12" id="KW-0418">Kinase</keyword>
<dbReference type="Gene3D" id="3.30.450.20">
    <property type="entry name" value="PAS domain"/>
    <property type="match status" value="2"/>
</dbReference>
<dbReference type="SUPFAM" id="SSF47384">
    <property type="entry name" value="Homodimeric domain of signal transducing histidine kinase"/>
    <property type="match status" value="1"/>
</dbReference>
<dbReference type="PRINTS" id="PR00344">
    <property type="entry name" value="BCTRLSENSOR"/>
</dbReference>
<dbReference type="PIRSF" id="PIRSF036431">
    <property type="entry name" value="STHK_DctB"/>
    <property type="match status" value="1"/>
</dbReference>
<dbReference type="RefSeq" id="WP_267613547.1">
    <property type="nucleotide sequence ID" value="NZ_JAOVZQ010000001.1"/>
</dbReference>
<dbReference type="Gene3D" id="3.30.565.10">
    <property type="entry name" value="Histidine kinase-like ATPase, C-terminal domain"/>
    <property type="match status" value="1"/>
</dbReference>
<dbReference type="EMBL" id="JAOVZQ010000001">
    <property type="protein sequence ID" value="MCY0095668.1"/>
    <property type="molecule type" value="Genomic_DNA"/>
</dbReference>
<keyword evidence="3 12" id="KW-1003">Cell membrane</keyword>
<dbReference type="PROSITE" id="PS50109">
    <property type="entry name" value="HIS_KIN"/>
    <property type="match status" value="1"/>
</dbReference>
<dbReference type="InterPro" id="IPR003661">
    <property type="entry name" value="HisK_dim/P_dom"/>
</dbReference>
<evidence type="ECO:0000256" key="4">
    <source>
        <dbReference type="ARBA" id="ARBA00022553"/>
    </source>
</evidence>
<dbReference type="InterPro" id="IPR003594">
    <property type="entry name" value="HATPase_dom"/>
</dbReference>
<protein>
    <recommendedName>
        <fullName evidence="12">C4-dicarboxylate transport sensor protein</fullName>
        <ecNumber evidence="12">2.7.13.3</ecNumber>
    </recommendedName>
</protein>
<dbReference type="GO" id="GO:0005524">
    <property type="term" value="F:ATP binding"/>
    <property type="evidence" value="ECO:0007669"/>
    <property type="project" value="UniProtKB-KW"/>
</dbReference>
<evidence type="ECO:0000256" key="8">
    <source>
        <dbReference type="ARBA" id="ARBA00022777"/>
    </source>
</evidence>
<evidence type="ECO:0000256" key="7">
    <source>
        <dbReference type="ARBA" id="ARBA00022741"/>
    </source>
</evidence>
<gene>
    <name evidence="14" type="ORF">OEG82_16820</name>
</gene>
<evidence type="ECO:0000259" key="13">
    <source>
        <dbReference type="PROSITE" id="PS50109"/>
    </source>
</evidence>
<dbReference type="InterPro" id="IPR036097">
    <property type="entry name" value="HisK_dim/P_sf"/>
</dbReference>
<comment type="function">
    <text evidence="12">Member of the two-component regulatory system DctB/DctD involved in the transport of C4-dicarboxylates. DctB functions as a membrane-associated protein kinase that phosphorylates DctD in response to environmental signals.</text>
</comment>
<dbReference type="SUPFAM" id="SSF55874">
    <property type="entry name" value="ATPase domain of HSP90 chaperone/DNA topoisomerase II/histidine kinase"/>
    <property type="match status" value="1"/>
</dbReference>
<evidence type="ECO:0000256" key="12">
    <source>
        <dbReference type="PIRNR" id="PIRNR036431"/>
    </source>
</evidence>
<dbReference type="Gene3D" id="1.10.287.130">
    <property type="match status" value="1"/>
</dbReference>
<reference evidence="14" key="1">
    <citation type="submission" date="2022-10" db="EMBL/GenBank/DDBJ databases">
        <title>Hoeflea sp. J2-29, isolated from marine algae.</title>
        <authorList>
            <person name="Kristyanto S."/>
            <person name="Kim J.M."/>
            <person name="Jeon C.O."/>
        </authorList>
    </citation>
    <scope>NUCLEOTIDE SEQUENCE</scope>
    <source>
        <strain evidence="14">J2-29</strain>
    </source>
</reference>
<dbReference type="Pfam" id="PF02518">
    <property type="entry name" value="HATPase_c"/>
    <property type="match status" value="1"/>
</dbReference>
<dbReference type="InterPro" id="IPR005467">
    <property type="entry name" value="His_kinase_dom"/>
</dbReference>
<keyword evidence="15" id="KW-1185">Reference proteome</keyword>
<evidence type="ECO:0000256" key="1">
    <source>
        <dbReference type="ARBA" id="ARBA00000085"/>
    </source>
</evidence>
<dbReference type="InterPro" id="IPR029151">
    <property type="entry name" value="Sensor-like_sf"/>
</dbReference>
<evidence type="ECO:0000256" key="5">
    <source>
        <dbReference type="ARBA" id="ARBA00022679"/>
    </source>
</evidence>
<dbReference type="InterPro" id="IPR036890">
    <property type="entry name" value="HATPase_C_sf"/>
</dbReference>
<dbReference type="CDD" id="cd00082">
    <property type="entry name" value="HisKA"/>
    <property type="match status" value="1"/>
</dbReference>
<keyword evidence="9 12" id="KW-0067">ATP-binding</keyword>
<organism evidence="14 15">
    <name type="scientific">Hoeflea ulvae</name>
    <dbReference type="NCBI Taxonomy" id="2983764"/>
    <lineage>
        <taxon>Bacteria</taxon>
        <taxon>Pseudomonadati</taxon>
        <taxon>Pseudomonadota</taxon>
        <taxon>Alphaproteobacteria</taxon>
        <taxon>Hyphomicrobiales</taxon>
        <taxon>Rhizobiaceae</taxon>
        <taxon>Hoeflea</taxon>
    </lineage>
</organism>
<sequence>MSTIPDFPMVRPSPLLTAIMIVAAIAAAAAAWMVAYRLAAVEIEAGLEQSLIVTRRAVESEIERFRTLPRVVGEDARILALIENPADEASIASANAYLERVANHSGVAEIYVIDASGLTLSASNYREEGSFVGNNYGFRPYFADAIADGEGRYYAIGVTTGRPGYFLSSRLDVPGGRGVVVAKVDLEPLEQAWRDADALTAIADRYGVVFLSGNPDWRYRPLTVLDAATLARLDAERTYDGIGIDEKTPILNAEGLASGEGGEAGLGAGLDERLITRFRSIEPDGWLILSAATAAPARSAAGFWVLVAGVLGLLATGIVRALEQRRNFARLKARQTETLERMVAERTFELARENENRRRAETELRAAQEGLIHSAKMAALGRMSSAIVHEVSQPLAALETTLASAQALAQKEDAPQAGDRMTAARGLVRRMQRTIKHLKSFGRKDGAVLEKVNVDEAIRNALDVTQPRAATAGIAPVFKATGEAPKVLAVAVKFEQVLINLVINALDAVDGRSDGLVKVSRGQADGMVSVRVQDNGGGIAPDHLSRIKEPFFTTKLTGEGLGLGLSISIAIMQEFGGDIVFSAGPGGGTIACITLPVAGDSDTDTGPIA</sequence>
<keyword evidence="12" id="KW-0472">Membrane</keyword>
<accession>A0ABT3YID6</accession>
<dbReference type="EC" id="2.7.13.3" evidence="12"/>
<dbReference type="Proteomes" id="UP001081283">
    <property type="component" value="Unassembled WGS sequence"/>
</dbReference>
<keyword evidence="4" id="KW-0597">Phosphoprotein</keyword>
<keyword evidence="11 12" id="KW-0902">Two-component regulatory system</keyword>
<dbReference type="Gene3D" id="6.10.250.3020">
    <property type="match status" value="1"/>
</dbReference>
<dbReference type="InterPro" id="IPR004358">
    <property type="entry name" value="Sig_transdc_His_kin-like_C"/>
</dbReference>
<feature type="domain" description="Histidine kinase" evidence="13">
    <location>
        <begin position="386"/>
        <end position="599"/>
    </location>
</feature>
<evidence type="ECO:0000256" key="10">
    <source>
        <dbReference type="ARBA" id="ARBA00022989"/>
    </source>
</evidence>
<dbReference type="InterPro" id="IPR017055">
    <property type="entry name" value="Sig_transdc_His_kinase_DctB"/>
</dbReference>
<evidence type="ECO:0000256" key="11">
    <source>
        <dbReference type="ARBA" id="ARBA00023012"/>
    </source>
</evidence>
<keyword evidence="5 12" id="KW-0808">Transferase</keyword>
<feature type="transmembrane region" description="Helical" evidence="12">
    <location>
        <begin position="301"/>
        <end position="322"/>
    </location>
</feature>
<evidence type="ECO:0000313" key="14">
    <source>
        <dbReference type="EMBL" id="MCY0095668.1"/>
    </source>
</evidence>
<dbReference type="SUPFAM" id="SSF103190">
    <property type="entry name" value="Sensory domain-like"/>
    <property type="match status" value="1"/>
</dbReference>
<evidence type="ECO:0000313" key="15">
    <source>
        <dbReference type="Proteomes" id="UP001081283"/>
    </source>
</evidence>
<evidence type="ECO:0000256" key="2">
    <source>
        <dbReference type="ARBA" id="ARBA00004651"/>
    </source>
</evidence>
<evidence type="ECO:0000256" key="3">
    <source>
        <dbReference type="ARBA" id="ARBA00022475"/>
    </source>
</evidence>
<keyword evidence="10 12" id="KW-1133">Transmembrane helix</keyword>